<evidence type="ECO:0000313" key="7">
    <source>
        <dbReference type="EMBL" id="QDH21721.1"/>
    </source>
</evidence>
<accession>A0A4Y6UZD7</accession>
<feature type="transmembrane region" description="Helical" evidence="5">
    <location>
        <begin position="338"/>
        <end position="355"/>
    </location>
</feature>
<feature type="transmembrane region" description="Helical" evidence="5">
    <location>
        <begin position="182"/>
        <end position="206"/>
    </location>
</feature>
<dbReference type="Proteomes" id="UP000316968">
    <property type="component" value="Chromosome"/>
</dbReference>
<feature type="transmembrane region" description="Helical" evidence="5">
    <location>
        <begin position="272"/>
        <end position="300"/>
    </location>
</feature>
<sequence length="432" mass="45702">MRSFGIVFGYSFKERIRSKSFLWMTVLLVALIAAIVLIPRLTGGGTSTQGTVAVVNTTSLPIDAEGLGTSVSPLYEWKMVPESEQAEQAKLLQNEELSAIVAIAPAAEASAAPQITLSVNRQEDVAFAPNLSAYVERLNVKESVEELGLSAEQAASVTARPSLELNELNAGGKSFTQTYMPVYALLTLMFFMIYLFAGNVATSVSVEKGSRIQEILITKVRPGQLLAGKVFGVGAAGILQFAIIAGFGVLLMSFGGTGEALSIGNLSIDLSILGGQTLVVAAALFILGYFFYATLFAAAGSMVSRSEELNQAMLPVSMLLMACFIVSLMILANPNGTLAVVSSYIPFLTPMVLITRVGAGEPALLEIVFPMVILVVSTLLVGWLSGKVYRNGVLLYGQKPSMGMMFKMLGSAGNKASRAKIATSEGQAKHAV</sequence>
<evidence type="ECO:0000313" key="8">
    <source>
        <dbReference type="Proteomes" id="UP000316968"/>
    </source>
</evidence>
<gene>
    <name evidence="7" type="ORF">FFV09_13215</name>
</gene>
<evidence type="ECO:0000256" key="1">
    <source>
        <dbReference type="ARBA" id="ARBA00004141"/>
    </source>
</evidence>
<dbReference type="GO" id="GO:0016020">
    <property type="term" value="C:membrane"/>
    <property type="evidence" value="ECO:0007669"/>
    <property type="project" value="UniProtKB-SubCell"/>
</dbReference>
<feature type="domain" description="ABC-2 type transporter transmembrane" evidence="6">
    <location>
        <begin position="19"/>
        <end position="385"/>
    </location>
</feature>
<evidence type="ECO:0000256" key="5">
    <source>
        <dbReference type="SAM" id="Phobius"/>
    </source>
</evidence>
<feature type="transmembrane region" description="Helical" evidence="5">
    <location>
        <begin position="226"/>
        <end position="252"/>
    </location>
</feature>
<feature type="transmembrane region" description="Helical" evidence="5">
    <location>
        <begin position="312"/>
        <end position="332"/>
    </location>
</feature>
<dbReference type="PANTHER" id="PTHR43471:SF3">
    <property type="entry name" value="ABC TRANSPORTER PERMEASE PROTEIN NATB"/>
    <property type="match status" value="1"/>
</dbReference>
<feature type="transmembrane region" description="Helical" evidence="5">
    <location>
        <begin position="367"/>
        <end position="386"/>
    </location>
</feature>
<keyword evidence="3 5" id="KW-1133">Transmembrane helix</keyword>
<dbReference type="EMBL" id="CP041217">
    <property type="protein sequence ID" value="QDH21721.1"/>
    <property type="molecule type" value="Genomic_DNA"/>
</dbReference>
<proteinExistence type="predicted"/>
<dbReference type="AlphaFoldDB" id="A0A4Y6UZD7"/>
<keyword evidence="4 5" id="KW-0472">Membrane</keyword>
<keyword evidence="2 5" id="KW-0812">Transmembrane</keyword>
<dbReference type="RefSeq" id="WP_141448266.1">
    <property type="nucleotide sequence ID" value="NZ_CP041217.1"/>
</dbReference>
<reference evidence="7 8" key="1">
    <citation type="submission" date="2019-06" db="EMBL/GenBank/DDBJ databases">
        <title>Saccharibacillus brassicae sp. nov., an endophytic bacterium isolated from Chinese cabbage seeds (Brassica pekinensis).</title>
        <authorList>
            <person name="Jiang L."/>
            <person name="Lee J."/>
            <person name="Kim S.W."/>
        </authorList>
    </citation>
    <scope>NUCLEOTIDE SEQUENCE [LARGE SCALE GENOMIC DNA]</scope>
    <source>
        <strain evidence="8">KCTC 43072 / ATSA2</strain>
    </source>
</reference>
<dbReference type="KEGG" id="saca:FFV09_13215"/>
<evidence type="ECO:0000256" key="4">
    <source>
        <dbReference type="ARBA" id="ARBA00023136"/>
    </source>
</evidence>
<evidence type="ECO:0000256" key="2">
    <source>
        <dbReference type="ARBA" id="ARBA00022692"/>
    </source>
</evidence>
<name>A0A4Y6UZD7_SACBS</name>
<protein>
    <submittedName>
        <fullName evidence="7">ABC transporter permease</fullName>
    </submittedName>
</protein>
<dbReference type="PANTHER" id="PTHR43471">
    <property type="entry name" value="ABC TRANSPORTER PERMEASE"/>
    <property type="match status" value="1"/>
</dbReference>
<evidence type="ECO:0000259" key="6">
    <source>
        <dbReference type="Pfam" id="PF12698"/>
    </source>
</evidence>
<feature type="transmembrane region" description="Helical" evidence="5">
    <location>
        <begin position="21"/>
        <end position="38"/>
    </location>
</feature>
<keyword evidence="8" id="KW-1185">Reference proteome</keyword>
<evidence type="ECO:0000256" key="3">
    <source>
        <dbReference type="ARBA" id="ARBA00022989"/>
    </source>
</evidence>
<dbReference type="GO" id="GO:0140359">
    <property type="term" value="F:ABC-type transporter activity"/>
    <property type="evidence" value="ECO:0007669"/>
    <property type="project" value="InterPro"/>
</dbReference>
<comment type="subcellular location">
    <subcellularLocation>
        <location evidence="1">Membrane</location>
        <topology evidence="1">Multi-pass membrane protein</topology>
    </subcellularLocation>
</comment>
<dbReference type="InterPro" id="IPR013525">
    <property type="entry name" value="ABC2_TM"/>
</dbReference>
<dbReference type="OrthoDB" id="9768837at2"/>
<dbReference type="Pfam" id="PF12698">
    <property type="entry name" value="ABC2_membrane_3"/>
    <property type="match status" value="1"/>
</dbReference>
<organism evidence="7 8">
    <name type="scientific">Saccharibacillus brassicae</name>
    <dbReference type="NCBI Taxonomy" id="2583377"/>
    <lineage>
        <taxon>Bacteria</taxon>
        <taxon>Bacillati</taxon>
        <taxon>Bacillota</taxon>
        <taxon>Bacilli</taxon>
        <taxon>Bacillales</taxon>
        <taxon>Paenibacillaceae</taxon>
        <taxon>Saccharibacillus</taxon>
    </lineage>
</organism>